<feature type="transmembrane region" description="Helical" evidence="3">
    <location>
        <begin position="427"/>
        <end position="445"/>
    </location>
</feature>
<dbReference type="OrthoDB" id="5582218at2759"/>
<comment type="caution">
    <text evidence="5">The sequence shown here is derived from an EMBL/GenBank/DDBJ whole genome shotgun (WGS) entry which is preliminary data.</text>
</comment>
<feature type="region of interest" description="Disordered" evidence="2">
    <location>
        <begin position="277"/>
        <end position="302"/>
    </location>
</feature>
<dbReference type="GO" id="GO:0035091">
    <property type="term" value="F:phosphatidylinositol binding"/>
    <property type="evidence" value="ECO:0007669"/>
    <property type="project" value="TreeGrafter"/>
</dbReference>
<evidence type="ECO:0000313" key="6">
    <source>
        <dbReference type="Proteomes" id="UP001143981"/>
    </source>
</evidence>
<keyword evidence="3" id="KW-0472">Membrane</keyword>
<keyword evidence="3" id="KW-1133">Transmembrane helix</keyword>
<evidence type="ECO:0000313" key="5">
    <source>
        <dbReference type="EMBL" id="KAJ1728172.1"/>
    </source>
</evidence>
<dbReference type="Pfam" id="PF02194">
    <property type="entry name" value="PXA"/>
    <property type="match status" value="1"/>
</dbReference>
<feature type="compositionally biased region" description="Polar residues" evidence="2">
    <location>
        <begin position="22"/>
        <end position="36"/>
    </location>
</feature>
<feature type="compositionally biased region" description="Polar residues" evidence="2">
    <location>
        <begin position="349"/>
        <end position="360"/>
    </location>
</feature>
<feature type="region of interest" description="Disordered" evidence="2">
    <location>
        <begin position="318"/>
        <end position="379"/>
    </location>
</feature>
<organism evidence="5 6">
    <name type="scientific">Coemansia biformis</name>
    <dbReference type="NCBI Taxonomy" id="1286918"/>
    <lineage>
        <taxon>Eukaryota</taxon>
        <taxon>Fungi</taxon>
        <taxon>Fungi incertae sedis</taxon>
        <taxon>Zoopagomycota</taxon>
        <taxon>Kickxellomycotina</taxon>
        <taxon>Kickxellomycetes</taxon>
        <taxon>Kickxellales</taxon>
        <taxon>Kickxellaceae</taxon>
        <taxon>Coemansia</taxon>
    </lineage>
</organism>
<protein>
    <recommendedName>
        <fullName evidence="4">PXA domain-containing protein</fullName>
    </recommendedName>
</protein>
<feature type="transmembrane region" description="Helical" evidence="3">
    <location>
        <begin position="490"/>
        <end position="510"/>
    </location>
</feature>
<accession>A0A9W7Y5A7</accession>
<feature type="domain" description="PXA" evidence="4">
    <location>
        <begin position="82"/>
        <end position="259"/>
    </location>
</feature>
<dbReference type="InterPro" id="IPR003114">
    <property type="entry name" value="Phox_assoc"/>
</dbReference>
<dbReference type="Pfam" id="PF08628">
    <property type="entry name" value="Nexin_C"/>
    <property type="match status" value="1"/>
</dbReference>
<evidence type="ECO:0000256" key="1">
    <source>
        <dbReference type="ARBA" id="ARBA00010883"/>
    </source>
</evidence>
<feature type="compositionally biased region" description="Low complexity" evidence="2">
    <location>
        <begin position="639"/>
        <end position="648"/>
    </location>
</feature>
<feature type="region of interest" description="Disordered" evidence="2">
    <location>
        <begin position="627"/>
        <end position="648"/>
    </location>
</feature>
<dbReference type="InterPro" id="IPR013937">
    <property type="entry name" value="Sorting_nexin_C"/>
</dbReference>
<feature type="compositionally biased region" description="Polar residues" evidence="2">
    <location>
        <begin position="1"/>
        <end position="13"/>
    </location>
</feature>
<dbReference type="PANTHER" id="PTHR22775:SF3">
    <property type="entry name" value="SORTING NEXIN-13"/>
    <property type="match status" value="1"/>
</dbReference>
<dbReference type="SMART" id="SM00313">
    <property type="entry name" value="PXA"/>
    <property type="match status" value="1"/>
</dbReference>
<feature type="compositionally biased region" description="Gly residues" evidence="2">
    <location>
        <begin position="370"/>
        <end position="379"/>
    </location>
</feature>
<dbReference type="Proteomes" id="UP001143981">
    <property type="component" value="Unassembled WGS sequence"/>
</dbReference>
<dbReference type="PANTHER" id="PTHR22775">
    <property type="entry name" value="SORTING NEXIN"/>
    <property type="match status" value="1"/>
</dbReference>
<feature type="transmembrane region" description="Helical" evidence="3">
    <location>
        <begin position="465"/>
        <end position="483"/>
    </location>
</feature>
<evidence type="ECO:0000256" key="3">
    <source>
        <dbReference type="SAM" id="Phobius"/>
    </source>
</evidence>
<sequence>MRKRSATATTAQAPVTGAAESLVNSRPSSPGSAPSTLAESLRSYWESRRGPRRTTAPLLRSLHRIGTRAPHTSSKRGFVRTSAVVNASVARLVKLVVRDFVHDWYQRVTDDKEFAAQVTGQLSQMVSEIEKRCLRVDWLRFVLFELPEIVQLHVRDAQQCAARLGTAYVGRETSIEAVFQSMQPHVALTLAADSELVYLRRLSHELLRVFMPAEAQGDEVVHHLLREILACAVLRNAVDALSDPSTLNEGIIQAVGKYSKKDYFAKADISRYVTKPMCIDDEDGGEDGARGGDGAAGATSDHAAAAVTVETMLREAQTTQISGQKGGKPATRAPDAACDAAARDEKTAQGRQPSNAQQPYRSAESDGGDDGGGATDPGGAAQGVGAIAGIVAERLSGQLSFASRWLISDLFSQARWRGWRNYTLRGLIYLHLIVTQAFSRIFTVFSEYTFSLNQLWQSDSGHEAGYRGAIGCVFGLLNAVLLLDRYNQWAWVQFMFYIFPLVNALAGAAIDRTLVKVVRFLVSEHQIAMYLDALVSNLWKAENGGKFRTGNRPYRTLEQQRMLKEDAEELVAELLPYVATRFFYGLTEQERMVAARRILEPFENRQLNKHLVYIVLDSIVGKIAPELQEARDQPAPPTQQQQQQQFQQ</sequence>
<dbReference type="AlphaFoldDB" id="A0A9W7Y5A7"/>
<evidence type="ECO:0000259" key="4">
    <source>
        <dbReference type="PROSITE" id="PS51207"/>
    </source>
</evidence>
<name>A0A9W7Y5A7_9FUNG</name>
<dbReference type="EMBL" id="JANBOI010000879">
    <property type="protein sequence ID" value="KAJ1728172.1"/>
    <property type="molecule type" value="Genomic_DNA"/>
</dbReference>
<comment type="similarity">
    <text evidence="1">Belongs to the sorting nexin family.</text>
</comment>
<dbReference type="PROSITE" id="PS51207">
    <property type="entry name" value="PXA"/>
    <property type="match status" value="1"/>
</dbReference>
<feature type="region of interest" description="Disordered" evidence="2">
    <location>
        <begin position="1"/>
        <end position="36"/>
    </location>
</feature>
<keyword evidence="6" id="KW-1185">Reference proteome</keyword>
<keyword evidence="3" id="KW-0812">Transmembrane</keyword>
<proteinExistence type="inferred from homology"/>
<evidence type="ECO:0000256" key="2">
    <source>
        <dbReference type="SAM" id="MobiDB-lite"/>
    </source>
</evidence>
<feature type="compositionally biased region" description="Low complexity" evidence="2">
    <location>
        <begin position="329"/>
        <end position="340"/>
    </location>
</feature>
<gene>
    <name evidence="5" type="ORF">LPJ61_004180</name>
</gene>
<reference evidence="5" key="1">
    <citation type="submission" date="2022-07" db="EMBL/GenBank/DDBJ databases">
        <title>Phylogenomic reconstructions and comparative analyses of Kickxellomycotina fungi.</title>
        <authorList>
            <person name="Reynolds N.K."/>
            <person name="Stajich J.E."/>
            <person name="Barry K."/>
            <person name="Grigoriev I.V."/>
            <person name="Crous P."/>
            <person name="Smith M.E."/>
        </authorList>
    </citation>
    <scope>NUCLEOTIDE SEQUENCE</scope>
    <source>
        <strain evidence="5">BCRC 34381</strain>
    </source>
</reference>